<name>A0A9P6FRM2_9FUNG</name>
<evidence type="ECO:0000313" key="1">
    <source>
        <dbReference type="EMBL" id="KAF9580288.1"/>
    </source>
</evidence>
<keyword evidence="2" id="KW-1185">Reference proteome</keyword>
<dbReference type="OrthoDB" id="2408457at2759"/>
<feature type="non-terminal residue" evidence="1">
    <location>
        <position position="1"/>
    </location>
</feature>
<dbReference type="Proteomes" id="UP000780801">
    <property type="component" value="Unassembled WGS sequence"/>
</dbReference>
<accession>A0A9P6FRM2</accession>
<comment type="caution">
    <text evidence="1">The sequence shown here is derived from an EMBL/GenBank/DDBJ whole genome shotgun (WGS) entry which is preliminary data.</text>
</comment>
<gene>
    <name evidence="1" type="ORF">BGW38_003126</name>
</gene>
<proteinExistence type="predicted"/>
<evidence type="ECO:0000313" key="2">
    <source>
        <dbReference type="Proteomes" id="UP000780801"/>
    </source>
</evidence>
<protein>
    <submittedName>
        <fullName evidence="1">Uncharacterized protein</fullName>
    </submittedName>
</protein>
<reference evidence="1" key="1">
    <citation type="journal article" date="2020" name="Fungal Divers.">
        <title>Resolving the Mortierellaceae phylogeny through synthesis of multi-gene phylogenetics and phylogenomics.</title>
        <authorList>
            <person name="Vandepol N."/>
            <person name="Liber J."/>
            <person name="Desiro A."/>
            <person name="Na H."/>
            <person name="Kennedy M."/>
            <person name="Barry K."/>
            <person name="Grigoriev I.V."/>
            <person name="Miller A.N."/>
            <person name="O'Donnell K."/>
            <person name="Stajich J.E."/>
            <person name="Bonito G."/>
        </authorList>
    </citation>
    <scope>NUCLEOTIDE SEQUENCE</scope>
    <source>
        <strain evidence="1">KOD1015</strain>
    </source>
</reference>
<dbReference type="AlphaFoldDB" id="A0A9P6FRM2"/>
<dbReference type="EMBL" id="JAABOA010002162">
    <property type="protein sequence ID" value="KAF9580288.1"/>
    <property type="molecule type" value="Genomic_DNA"/>
</dbReference>
<organism evidence="1 2">
    <name type="scientific">Lunasporangiospora selenospora</name>
    <dbReference type="NCBI Taxonomy" id="979761"/>
    <lineage>
        <taxon>Eukaryota</taxon>
        <taxon>Fungi</taxon>
        <taxon>Fungi incertae sedis</taxon>
        <taxon>Mucoromycota</taxon>
        <taxon>Mortierellomycotina</taxon>
        <taxon>Mortierellomycetes</taxon>
        <taxon>Mortierellales</taxon>
        <taxon>Mortierellaceae</taxon>
        <taxon>Lunasporangiospora</taxon>
    </lineage>
</organism>
<sequence>RGIYDYNHHRHASSASTISYLPPYGSDGHEYYDTDAAVKSPPKSQQFQQAYPTQYQRLQELPKSIIVSRNRSFSLTNEIGTGGIGTEPAIVHARREGFGLGYDLDDYKGRDPRRDSDILMSEAMMTPPHSPGKRPSSIQGWKDVETVSMRWENEETTLTGLNALS</sequence>